<evidence type="ECO:0000313" key="2">
    <source>
        <dbReference type="Proteomes" id="UP001055811"/>
    </source>
</evidence>
<dbReference type="EMBL" id="CM042011">
    <property type="protein sequence ID" value="KAI3768010.1"/>
    <property type="molecule type" value="Genomic_DNA"/>
</dbReference>
<dbReference type="Proteomes" id="UP001055811">
    <property type="component" value="Linkage Group LG03"/>
</dbReference>
<organism evidence="1 2">
    <name type="scientific">Cichorium intybus</name>
    <name type="common">Chicory</name>
    <dbReference type="NCBI Taxonomy" id="13427"/>
    <lineage>
        <taxon>Eukaryota</taxon>
        <taxon>Viridiplantae</taxon>
        <taxon>Streptophyta</taxon>
        <taxon>Embryophyta</taxon>
        <taxon>Tracheophyta</taxon>
        <taxon>Spermatophyta</taxon>
        <taxon>Magnoliopsida</taxon>
        <taxon>eudicotyledons</taxon>
        <taxon>Gunneridae</taxon>
        <taxon>Pentapetalae</taxon>
        <taxon>asterids</taxon>
        <taxon>campanulids</taxon>
        <taxon>Asterales</taxon>
        <taxon>Asteraceae</taxon>
        <taxon>Cichorioideae</taxon>
        <taxon>Cichorieae</taxon>
        <taxon>Cichoriinae</taxon>
        <taxon>Cichorium</taxon>
    </lineage>
</organism>
<sequence length="155" mass="17286">MMQSIGKKDGQKRARDQGEQSSRDLLFADHETLAIGRLLPAVAALVVAGLSAIVPPPPARIARLHQCAIFDLCYSSLQVPSWNRGFKINPDQNLGRCKEIERGKEGAIDLGRCRTESVSFCRESFVKKCESKNLVEIERKGFDTWKNVSSKELIL</sequence>
<name>A0ACB9FAP0_CICIN</name>
<accession>A0ACB9FAP0</accession>
<gene>
    <name evidence="1" type="ORF">L2E82_18440</name>
</gene>
<comment type="caution">
    <text evidence="1">The sequence shown here is derived from an EMBL/GenBank/DDBJ whole genome shotgun (WGS) entry which is preliminary data.</text>
</comment>
<proteinExistence type="predicted"/>
<evidence type="ECO:0000313" key="1">
    <source>
        <dbReference type="EMBL" id="KAI3768010.1"/>
    </source>
</evidence>
<reference evidence="1 2" key="2">
    <citation type="journal article" date="2022" name="Mol. Ecol. Resour.">
        <title>The genomes of chicory, endive, great burdock and yacon provide insights into Asteraceae paleo-polyploidization history and plant inulin production.</title>
        <authorList>
            <person name="Fan W."/>
            <person name="Wang S."/>
            <person name="Wang H."/>
            <person name="Wang A."/>
            <person name="Jiang F."/>
            <person name="Liu H."/>
            <person name="Zhao H."/>
            <person name="Xu D."/>
            <person name="Zhang Y."/>
        </authorList>
    </citation>
    <scope>NUCLEOTIDE SEQUENCE [LARGE SCALE GENOMIC DNA]</scope>
    <source>
        <strain evidence="2">cv. Punajuju</strain>
        <tissue evidence="1">Leaves</tissue>
    </source>
</reference>
<protein>
    <submittedName>
        <fullName evidence="1">Uncharacterized protein</fullName>
    </submittedName>
</protein>
<keyword evidence="2" id="KW-1185">Reference proteome</keyword>
<reference evidence="2" key="1">
    <citation type="journal article" date="2022" name="Mol. Ecol. Resour.">
        <title>The genomes of chicory, endive, great burdock and yacon provide insights into Asteraceae palaeo-polyploidization history and plant inulin production.</title>
        <authorList>
            <person name="Fan W."/>
            <person name="Wang S."/>
            <person name="Wang H."/>
            <person name="Wang A."/>
            <person name="Jiang F."/>
            <person name="Liu H."/>
            <person name="Zhao H."/>
            <person name="Xu D."/>
            <person name="Zhang Y."/>
        </authorList>
    </citation>
    <scope>NUCLEOTIDE SEQUENCE [LARGE SCALE GENOMIC DNA]</scope>
    <source>
        <strain evidence="2">cv. Punajuju</strain>
    </source>
</reference>